<dbReference type="GO" id="GO:0005886">
    <property type="term" value="C:plasma membrane"/>
    <property type="evidence" value="ECO:0007669"/>
    <property type="project" value="UniProtKB-SubCell"/>
</dbReference>
<reference evidence="32" key="1">
    <citation type="submission" date="2020-01" db="EMBL/GenBank/DDBJ databases">
        <authorList>
            <person name="Rat A."/>
        </authorList>
    </citation>
    <scope>NUCLEOTIDE SEQUENCE</scope>
    <source>
        <strain evidence="32">LMG 31228</strain>
    </source>
</reference>
<dbReference type="GO" id="GO:0009002">
    <property type="term" value="F:serine-type D-Ala-D-Ala carboxypeptidase activity"/>
    <property type="evidence" value="ECO:0007669"/>
    <property type="project" value="UniProtKB-EC"/>
</dbReference>
<dbReference type="EMBL" id="JAAEDL010000032">
    <property type="protein sequence ID" value="MBR0683446.1"/>
    <property type="molecule type" value="Genomic_DNA"/>
</dbReference>
<dbReference type="InterPro" id="IPR001460">
    <property type="entry name" value="PCN-bd_Tpept"/>
</dbReference>
<dbReference type="GO" id="GO:0008658">
    <property type="term" value="F:penicillin binding"/>
    <property type="evidence" value="ECO:0007669"/>
    <property type="project" value="InterPro"/>
</dbReference>
<dbReference type="Gene3D" id="2.40.50.140">
    <property type="entry name" value="Nucleic acid-binding proteins"/>
    <property type="match status" value="1"/>
</dbReference>
<comment type="catalytic activity">
    <reaction evidence="23">
        <text>Preferential cleavage: (Ac)2-L-Lys-D-Ala-|-D-Ala. Also transpeptidation of peptidyl-alanyl moieties that are N-acyl substituents of D-alanine.</text>
        <dbReference type="EC" id="3.4.16.4"/>
    </reaction>
</comment>
<evidence type="ECO:0000256" key="7">
    <source>
        <dbReference type="ARBA" id="ARBA00022475"/>
    </source>
</evidence>
<evidence type="ECO:0000313" key="32">
    <source>
        <dbReference type="EMBL" id="MBR0683446.1"/>
    </source>
</evidence>
<dbReference type="InterPro" id="IPR023346">
    <property type="entry name" value="Lysozyme-like_dom_sf"/>
</dbReference>
<keyword evidence="15" id="KW-0133">Cell shape</keyword>
<sequence length="871" mass="95072">MTPPELRADAPLDPTRRKRRGAGPAAPADNTEPGPQADEARPRDRRRHERPAKARRRRRGLGLFRTLFVLLLAGGVVGAVGGYGVYRQVSEDLPDYRWLADYDPPQMSRIYAADSRLTAELATERRVFVPIEAIPRRVQQAFVSAEDQRFWEHGGVDPLGIGRALLTAAENYGSGRRMGGASTITQQVAKNMLVGSERSLMRKVREAILAVRIEQALSKDRILELYLNEIFLGQSAYGVAAAAQAYFNKGLDELTVAEAAFLAALPKAPNNYNPLRFPEAARARRDWVLDRMAEDGYITREEARYAKAEPIVPRPSRRPEVVPVGQHFTEEVRRELIQRFGAEQTTMGGLVVRTSLDPTLQAATERALRDGLMSYDRRRGGWRGAFGQIAAGPTEWMPALEAYQRPPGGLPEWRLAVVLEVRNTEARLGWVERGDGRAAPQPRTGLMYLSDLSWARPARDGRVGGQPSRMQQVVSVGDVVFVEPQASQPAAQGRAARPERLELRQMPQVEGAVVALDPQTGRVLAMAGGWSFERSWFNRATQAMRQPGSSFKPFVYITALEQGIPPNQELLDEPIEVMSGGRVWRPQNYTAGRTYGWVTMRQAMERSLNLVTVRLAQQVGIDAVADAAARFGVIPNMPRYLALSLGAGETTVMRMAAGYAAFVNGGQEVTPTLIDSVQDRRGRVVWRADRRTCATCSSGGPEAGPPELVDPQRRQVTDPIAAYQMVSLLQGVVQRGTGANAIGDRLGRPVAGKTGTTDDYKDNWFVGFTPDIVVAVWLGYDDPRSLGNGETGGGNAAPIFREVVSAALRDSPPVPFRAPPGVALVRINVGNGSILEAFRPGTENAARRWGDGSGSGGGTASGLDSNLGGLY</sequence>
<keyword evidence="12" id="KW-0808">Transferase</keyword>
<dbReference type="FunFam" id="1.10.3810.10:FF:000003">
    <property type="entry name" value="Penicillin-binding protein 1a"/>
    <property type="match status" value="1"/>
</dbReference>
<keyword evidence="8" id="KW-0997">Cell inner membrane</keyword>
<keyword evidence="14" id="KW-0378">Hydrolase</keyword>
<dbReference type="InterPro" id="IPR050396">
    <property type="entry name" value="Glycosyltr_51/Transpeptidase"/>
</dbReference>
<reference evidence="32" key="2">
    <citation type="journal article" date="2021" name="Syst. Appl. Microbiol.">
        <title>Roseomonas hellenica sp. nov., isolated from roots of wild-growing Alkanna tinctoria.</title>
        <authorList>
            <person name="Rat A."/>
            <person name="Naranjo H.D."/>
            <person name="Lebbe L."/>
            <person name="Cnockaert M."/>
            <person name="Krigas N."/>
            <person name="Grigoriadou K."/>
            <person name="Maloupa E."/>
            <person name="Willems A."/>
        </authorList>
    </citation>
    <scope>NUCLEOTIDE SEQUENCE</scope>
    <source>
        <strain evidence="32">LMG 31228</strain>
    </source>
</reference>
<keyword evidence="7" id="KW-1003">Cell membrane</keyword>
<protein>
    <recommendedName>
        <fullName evidence="6">Penicillin-binding protein 1A</fullName>
        <ecNumber evidence="24">2.4.99.28</ecNumber>
        <ecNumber evidence="5">3.4.16.4</ecNumber>
    </recommendedName>
</protein>
<feature type="domain" description="Penicillin-binding protein transpeptidase" evidence="29">
    <location>
        <begin position="511"/>
        <end position="804"/>
    </location>
</feature>
<evidence type="ECO:0000259" key="31">
    <source>
        <dbReference type="Pfam" id="PF17092"/>
    </source>
</evidence>
<keyword evidence="19 28" id="KW-0472">Membrane</keyword>
<dbReference type="InterPro" id="IPR012340">
    <property type="entry name" value="NA-bd_OB-fold"/>
</dbReference>
<dbReference type="Gene3D" id="3.40.710.10">
    <property type="entry name" value="DD-peptidase/beta-lactamase superfamily"/>
    <property type="match status" value="2"/>
</dbReference>
<comment type="pathway">
    <text evidence="26">Glycan biosynthesis.</text>
</comment>
<evidence type="ECO:0000256" key="3">
    <source>
        <dbReference type="ARBA" id="ARBA00007090"/>
    </source>
</evidence>
<keyword evidence="10" id="KW-0645">Protease</keyword>
<evidence type="ECO:0000256" key="27">
    <source>
        <dbReference type="SAM" id="MobiDB-lite"/>
    </source>
</evidence>
<evidence type="ECO:0000256" key="9">
    <source>
        <dbReference type="ARBA" id="ARBA00022645"/>
    </source>
</evidence>
<keyword evidence="22" id="KW-0961">Cell wall biogenesis/degradation</keyword>
<evidence type="ECO:0000256" key="6">
    <source>
        <dbReference type="ARBA" id="ARBA00018638"/>
    </source>
</evidence>
<keyword evidence="18 28" id="KW-1133">Transmembrane helix</keyword>
<dbReference type="NCBIfam" id="TIGR02074">
    <property type="entry name" value="PBP_1a_fam"/>
    <property type="match status" value="1"/>
</dbReference>
<evidence type="ECO:0000256" key="10">
    <source>
        <dbReference type="ARBA" id="ARBA00022670"/>
    </source>
</evidence>
<dbReference type="InterPro" id="IPR001264">
    <property type="entry name" value="Glyco_trans_51"/>
</dbReference>
<name>A0A9X9XIB0_9PROT</name>
<dbReference type="InterPro" id="IPR031376">
    <property type="entry name" value="PCB_OB"/>
</dbReference>
<keyword evidence="13 28" id="KW-0812">Transmembrane</keyword>
<feature type="compositionally biased region" description="Gly residues" evidence="27">
    <location>
        <begin position="851"/>
        <end position="860"/>
    </location>
</feature>
<dbReference type="RefSeq" id="WP_211849015.1">
    <property type="nucleotide sequence ID" value="NZ_JAAEDL010000032.1"/>
</dbReference>
<dbReference type="Proteomes" id="UP001138709">
    <property type="component" value="Unassembled WGS sequence"/>
</dbReference>
<evidence type="ECO:0000256" key="19">
    <source>
        <dbReference type="ARBA" id="ARBA00023136"/>
    </source>
</evidence>
<evidence type="ECO:0000256" key="5">
    <source>
        <dbReference type="ARBA" id="ARBA00012448"/>
    </source>
</evidence>
<evidence type="ECO:0000259" key="29">
    <source>
        <dbReference type="Pfam" id="PF00905"/>
    </source>
</evidence>
<evidence type="ECO:0000256" key="21">
    <source>
        <dbReference type="ARBA" id="ARBA00023268"/>
    </source>
</evidence>
<evidence type="ECO:0000256" key="22">
    <source>
        <dbReference type="ARBA" id="ARBA00023316"/>
    </source>
</evidence>
<evidence type="ECO:0000256" key="17">
    <source>
        <dbReference type="ARBA" id="ARBA00022984"/>
    </source>
</evidence>
<dbReference type="GO" id="GO:0008955">
    <property type="term" value="F:peptidoglycan glycosyltransferase activity"/>
    <property type="evidence" value="ECO:0007669"/>
    <property type="project" value="UniProtKB-EC"/>
</dbReference>
<dbReference type="PANTHER" id="PTHR32282">
    <property type="entry name" value="BINDING PROTEIN TRANSPEPTIDASE, PUTATIVE-RELATED"/>
    <property type="match status" value="1"/>
</dbReference>
<organism evidence="32 33">
    <name type="scientific">Neoroseomonas eburnea</name>
    <dbReference type="NCBI Taxonomy" id="1346889"/>
    <lineage>
        <taxon>Bacteria</taxon>
        <taxon>Pseudomonadati</taxon>
        <taxon>Pseudomonadota</taxon>
        <taxon>Alphaproteobacteria</taxon>
        <taxon>Acetobacterales</taxon>
        <taxon>Acetobacteraceae</taxon>
        <taxon>Neoroseomonas</taxon>
    </lineage>
</organism>
<dbReference type="EC" id="2.4.99.28" evidence="24"/>
<dbReference type="SUPFAM" id="SSF53955">
    <property type="entry name" value="Lysozyme-like"/>
    <property type="match status" value="1"/>
</dbReference>
<evidence type="ECO:0000256" key="14">
    <source>
        <dbReference type="ARBA" id="ARBA00022801"/>
    </source>
</evidence>
<evidence type="ECO:0000256" key="12">
    <source>
        <dbReference type="ARBA" id="ARBA00022679"/>
    </source>
</evidence>
<evidence type="ECO:0000256" key="18">
    <source>
        <dbReference type="ARBA" id="ARBA00022989"/>
    </source>
</evidence>
<dbReference type="AlphaFoldDB" id="A0A9X9XIB0"/>
<evidence type="ECO:0000256" key="16">
    <source>
        <dbReference type="ARBA" id="ARBA00022968"/>
    </source>
</evidence>
<feature type="compositionally biased region" description="Basic residues" evidence="27">
    <location>
        <begin position="43"/>
        <end position="56"/>
    </location>
</feature>
<keyword evidence="9" id="KW-0121">Carboxypeptidase</keyword>
<proteinExistence type="inferred from homology"/>
<evidence type="ECO:0000256" key="20">
    <source>
        <dbReference type="ARBA" id="ARBA00023251"/>
    </source>
</evidence>
<feature type="domain" description="Glycosyl transferase family 51" evidence="30">
    <location>
        <begin position="118"/>
        <end position="292"/>
    </location>
</feature>
<keyword evidence="16" id="KW-0735">Signal-anchor</keyword>
<evidence type="ECO:0000259" key="30">
    <source>
        <dbReference type="Pfam" id="PF00912"/>
    </source>
</evidence>
<evidence type="ECO:0000256" key="8">
    <source>
        <dbReference type="ARBA" id="ARBA00022519"/>
    </source>
</evidence>
<keyword evidence="11" id="KW-0328">Glycosyltransferase</keyword>
<comment type="subcellular location">
    <subcellularLocation>
        <location evidence="1">Cell inner membrane</location>
        <topology evidence="1">Single-pass type II membrane protein</topology>
    </subcellularLocation>
</comment>
<evidence type="ECO:0000256" key="13">
    <source>
        <dbReference type="ARBA" id="ARBA00022692"/>
    </source>
</evidence>
<dbReference type="Pfam" id="PF00912">
    <property type="entry name" value="Transgly"/>
    <property type="match status" value="1"/>
</dbReference>
<gene>
    <name evidence="32" type="ORF">GXW74_23370</name>
</gene>
<comment type="catalytic activity">
    <reaction evidence="25">
        <text>[GlcNAc-(1-&gt;4)-Mur2Ac(oyl-L-Ala-gamma-D-Glu-L-Lys-D-Ala-D-Ala)](n)-di-trans,octa-cis-undecaprenyl diphosphate + beta-D-GlcNAc-(1-&gt;4)-Mur2Ac(oyl-L-Ala-gamma-D-Glu-L-Lys-D-Ala-D-Ala)-di-trans,octa-cis-undecaprenyl diphosphate = [GlcNAc-(1-&gt;4)-Mur2Ac(oyl-L-Ala-gamma-D-Glu-L-Lys-D-Ala-D-Ala)](n+1)-di-trans,octa-cis-undecaprenyl diphosphate + di-trans,octa-cis-undecaprenyl diphosphate + H(+)</text>
        <dbReference type="Rhea" id="RHEA:23708"/>
        <dbReference type="Rhea" id="RHEA-COMP:9602"/>
        <dbReference type="Rhea" id="RHEA-COMP:9603"/>
        <dbReference type="ChEBI" id="CHEBI:15378"/>
        <dbReference type="ChEBI" id="CHEBI:58405"/>
        <dbReference type="ChEBI" id="CHEBI:60033"/>
        <dbReference type="ChEBI" id="CHEBI:78435"/>
        <dbReference type="EC" id="2.4.99.28"/>
    </reaction>
</comment>
<feature type="transmembrane region" description="Helical" evidence="28">
    <location>
        <begin position="63"/>
        <end position="86"/>
    </location>
</feature>
<dbReference type="InterPro" id="IPR012338">
    <property type="entry name" value="Beta-lactam/transpept-like"/>
</dbReference>
<evidence type="ECO:0000256" key="11">
    <source>
        <dbReference type="ARBA" id="ARBA00022676"/>
    </source>
</evidence>
<evidence type="ECO:0000256" key="2">
    <source>
        <dbReference type="ARBA" id="ARBA00004752"/>
    </source>
</evidence>
<evidence type="ECO:0000256" key="24">
    <source>
        <dbReference type="ARBA" id="ARBA00044770"/>
    </source>
</evidence>
<keyword evidence="21" id="KW-0511">Multifunctional enzyme</keyword>
<evidence type="ECO:0000256" key="15">
    <source>
        <dbReference type="ARBA" id="ARBA00022960"/>
    </source>
</evidence>
<evidence type="ECO:0000256" key="25">
    <source>
        <dbReference type="ARBA" id="ARBA00049902"/>
    </source>
</evidence>
<feature type="compositionally biased region" description="Basic and acidic residues" evidence="27">
    <location>
        <begin position="1"/>
        <end position="10"/>
    </location>
</feature>
<evidence type="ECO:0000256" key="1">
    <source>
        <dbReference type="ARBA" id="ARBA00004249"/>
    </source>
</evidence>
<dbReference type="GO" id="GO:0030288">
    <property type="term" value="C:outer membrane-bounded periplasmic space"/>
    <property type="evidence" value="ECO:0007669"/>
    <property type="project" value="TreeGrafter"/>
</dbReference>
<dbReference type="PANTHER" id="PTHR32282:SF27">
    <property type="entry name" value="PENICILLIN-BINDING PROTEIN 1A"/>
    <property type="match status" value="1"/>
</dbReference>
<dbReference type="GO" id="GO:0009252">
    <property type="term" value="P:peptidoglycan biosynthetic process"/>
    <property type="evidence" value="ECO:0007669"/>
    <property type="project" value="UniProtKB-KW"/>
</dbReference>
<comment type="pathway">
    <text evidence="2">Cell wall biogenesis; peptidoglycan biosynthesis.</text>
</comment>
<accession>A0A9X9XIB0</accession>
<dbReference type="GO" id="GO:0046677">
    <property type="term" value="P:response to antibiotic"/>
    <property type="evidence" value="ECO:0007669"/>
    <property type="project" value="UniProtKB-KW"/>
</dbReference>
<dbReference type="SUPFAM" id="SSF56601">
    <property type="entry name" value="beta-lactamase/transpeptidase-like"/>
    <property type="match status" value="1"/>
</dbReference>
<keyword evidence="33" id="KW-1185">Reference proteome</keyword>
<dbReference type="InterPro" id="IPR036950">
    <property type="entry name" value="PBP_transglycosylase"/>
</dbReference>
<dbReference type="EC" id="3.4.16.4" evidence="5"/>
<dbReference type="GO" id="GO:0006508">
    <property type="term" value="P:proteolysis"/>
    <property type="evidence" value="ECO:0007669"/>
    <property type="project" value="UniProtKB-KW"/>
</dbReference>
<dbReference type="Gene3D" id="1.10.3810.10">
    <property type="entry name" value="Biosynthetic peptidoglycan transglycosylase-like"/>
    <property type="match status" value="1"/>
</dbReference>
<dbReference type="GO" id="GO:0071555">
    <property type="term" value="P:cell wall organization"/>
    <property type="evidence" value="ECO:0007669"/>
    <property type="project" value="UniProtKB-KW"/>
</dbReference>
<evidence type="ECO:0000256" key="28">
    <source>
        <dbReference type="SAM" id="Phobius"/>
    </source>
</evidence>
<evidence type="ECO:0000256" key="4">
    <source>
        <dbReference type="ARBA" id="ARBA00007739"/>
    </source>
</evidence>
<feature type="region of interest" description="Disordered" evidence="27">
    <location>
        <begin position="846"/>
        <end position="871"/>
    </location>
</feature>
<evidence type="ECO:0000313" key="33">
    <source>
        <dbReference type="Proteomes" id="UP001138709"/>
    </source>
</evidence>
<dbReference type="Pfam" id="PF00905">
    <property type="entry name" value="Transpeptidase"/>
    <property type="match status" value="1"/>
</dbReference>
<evidence type="ECO:0000256" key="26">
    <source>
        <dbReference type="ARBA" id="ARBA00060592"/>
    </source>
</evidence>
<keyword evidence="17" id="KW-0573">Peptidoglycan synthesis</keyword>
<keyword evidence="20" id="KW-0046">Antibiotic resistance</keyword>
<comment type="caution">
    <text evidence="32">The sequence shown here is derived from an EMBL/GenBank/DDBJ whole genome shotgun (WGS) entry which is preliminary data.</text>
</comment>
<dbReference type="Pfam" id="PF17092">
    <property type="entry name" value="PCB_OB"/>
    <property type="match status" value="1"/>
</dbReference>
<comment type="similarity">
    <text evidence="4">In the N-terminal section; belongs to the glycosyltransferase 51 family.</text>
</comment>
<evidence type="ECO:0000256" key="23">
    <source>
        <dbReference type="ARBA" id="ARBA00034000"/>
    </source>
</evidence>
<comment type="similarity">
    <text evidence="3">In the C-terminal section; belongs to the transpeptidase family.</text>
</comment>
<feature type="region of interest" description="Disordered" evidence="27">
    <location>
        <begin position="1"/>
        <end position="56"/>
    </location>
</feature>
<dbReference type="GO" id="GO:0008360">
    <property type="term" value="P:regulation of cell shape"/>
    <property type="evidence" value="ECO:0007669"/>
    <property type="project" value="UniProtKB-KW"/>
</dbReference>
<feature type="domain" description="Penicillin-binding protein OB-like" evidence="31">
    <location>
        <begin position="382"/>
        <end position="509"/>
    </location>
</feature>